<dbReference type="Gene3D" id="3.40.50.1820">
    <property type="entry name" value="alpha/beta hydrolase"/>
    <property type="match status" value="1"/>
</dbReference>
<dbReference type="PROSITE" id="PS00941">
    <property type="entry name" value="CARBOXYLESTERASE_B_2"/>
    <property type="match status" value="1"/>
</dbReference>
<name>A0AAN6M2N0_9PLEO</name>
<evidence type="ECO:0000256" key="1">
    <source>
        <dbReference type="ARBA" id="ARBA00005964"/>
    </source>
</evidence>
<dbReference type="Proteomes" id="UP001280581">
    <property type="component" value="Unassembled WGS sequence"/>
</dbReference>
<dbReference type="Pfam" id="PF00135">
    <property type="entry name" value="COesterase"/>
    <property type="match status" value="1"/>
</dbReference>
<evidence type="ECO:0000256" key="2">
    <source>
        <dbReference type="ARBA" id="ARBA00022801"/>
    </source>
</evidence>
<keyword evidence="2 3" id="KW-0378">Hydrolase</keyword>
<gene>
    <name evidence="5" type="ORF">GRF29_19g706340</name>
</gene>
<evidence type="ECO:0000313" key="5">
    <source>
        <dbReference type="EMBL" id="KAK3214618.1"/>
    </source>
</evidence>
<keyword evidence="3" id="KW-0732">Signal</keyword>
<dbReference type="GO" id="GO:0016787">
    <property type="term" value="F:hydrolase activity"/>
    <property type="evidence" value="ECO:0007669"/>
    <property type="project" value="UniProtKB-KW"/>
</dbReference>
<evidence type="ECO:0000259" key="4">
    <source>
        <dbReference type="Pfam" id="PF00135"/>
    </source>
</evidence>
<dbReference type="InterPro" id="IPR050309">
    <property type="entry name" value="Type-B_Carboxylest/Lipase"/>
</dbReference>
<feature type="signal peptide" evidence="3">
    <location>
        <begin position="1"/>
        <end position="19"/>
    </location>
</feature>
<comment type="similarity">
    <text evidence="1 3">Belongs to the type-B carboxylesterase/lipase family.</text>
</comment>
<evidence type="ECO:0000313" key="6">
    <source>
        <dbReference type="Proteomes" id="UP001280581"/>
    </source>
</evidence>
<evidence type="ECO:0000256" key="3">
    <source>
        <dbReference type="RuleBase" id="RU361235"/>
    </source>
</evidence>
<dbReference type="FunFam" id="3.40.50.1820:FF:000266">
    <property type="entry name" value="Carboxylic ester hydrolase"/>
    <property type="match status" value="1"/>
</dbReference>
<dbReference type="PROSITE" id="PS00122">
    <property type="entry name" value="CARBOXYLESTERASE_B_1"/>
    <property type="match status" value="1"/>
</dbReference>
<dbReference type="InterPro" id="IPR019826">
    <property type="entry name" value="Carboxylesterase_B_AS"/>
</dbReference>
<dbReference type="InterPro" id="IPR029058">
    <property type="entry name" value="AB_hydrolase_fold"/>
</dbReference>
<dbReference type="EMBL" id="WVTA01000003">
    <property type="protein sequence ID" value="KAK3214618.1"/>
    <property type="molecule type" value="Genomic_DNA"/>
</dbReference>
<dbReference type="AlphaFoldDB" id="A0AAN6M2N0"/>
<dbReference type="InterPro" id="IPR002018">
    <property type="entry name" value="CarbesteraseB"/>
</dbReference>
<reference evidence="5 6" key="1">
    <citation type="submission" date="2021-02" db="EMBL/GenBank/DDBJ databases">
        <title>Genome assembly of Pseudopithomyces chartarum.</title>
        <authorList>
            <person name="Jauregui R."/>
            <person name="Singh J."/>
            <person name="Voisey C."/>
        </authorList>
    </citation>
    <scope>NUCLEOTIDE SEQUENCE [LARGE SCALE GENOMIC DNA]</scope>
    <source>
        <strain evidence="5 6">AGR01</strain>
    </source>
</reference>
<protein>
    <recommendedName>
        <fullName evidence="3">Carboxylic ester hydrolase</fullName>
        <ecNumber evidence="3">3.1.1.-</ecNumber>
    </recommendedName>
</protein>
<dbReference type="InterPro" id="IPR019819">
    <property type="entry name" value="Carboxylesterase_B_CS"/>
</dbReference>
<dbReference type="PANTHER" id="PTHR11559">
    <property type="entry name" value="CARBOXYLESTERASE"/>
    <property type="match status" value="1"/>
</dbReference>
<feature type="domain" description="Carboxylesterase type B" evidence="4">
    <location>
        <begin position="53"/>
        <end position="546"/>
    </location>
</feature>
<organism evidence="5 6">
    <name type="scientific">Pseudopithomyces chartarum</name>
    <dbReference type="NCBI Taxonomy" id="1892770"/>
    <lineage>
        <taxon>Eukaryota</taxon>
        <taxon>Fungi</taxon>
        <taxon>Dikarya</taxon>
        <taxon>Ascomycota</taxon>
        <taxon>Pezizomycotina</taxon>
        <taxon>Dothideomycetes</taxon>
        <taxon>Pleosporomycetidae</taxon>
        <taxon>Pleosporales</taxon>
        <taxon>Massarineae</taxon>
        <taxon>Didymosphaeriaceae</taxon>
        <taxon>Pseudopithomyces</taxon>
    </lineage>
</organism>
<accession>A0AAN6M2N0</accession>
<comment type="caution">
    <text evidence="5">The sequence shown here is derived from an EMBL/GenBank/DDBJ whole genome shotgun (WGS) entry which is preliminary data.</text>
</comment>
<proteinExistence type="inferred from homology"/>
<keyword evidence="6" id="KW-1185">Reference proteome</keyword>
<feature type="chain" id="PRO_5042662161" description="Carboxylic ester hydrolase" evidence="3">
    <location>
        <begin position="20"/>
        <end position="611"/>
    </location>
</feature>
<dbReference type="EC" id="3.1.1.-" evidence="3"/>
<dbReference type="SUPFAM" id="SSF53474">
    <property type="entry name" value="alpha/beta-Hydrolases"/>
    <property type="match status" value="1"/>
</dbReference>
<sequence>MLPLTLLFFAATAFQSIAASPHVKPYEKWKRQSSATNATRVDLGYEVYEGSSNASTGVNSFKGIRFAAPPTGPLRWQAPQSPEVNRSSVIRATELGPTCPQSSRATPDAQTSGITGDEDCLFLSVYAPQNATNLPVLVWIHGGGYGQGSGSQDLSDIINANDNSFVGVAIQYRLGAFGFLASDEVHRNGVVNAGILDQHFALQWVQAYIELFGGDPDQVTISGESAGAGSVMLLDIAYGGTLGTSLFVNSITASPYLPQQWHYKDWIPSQSYYAFAVAANCPPIWAYGNSSQTIFQCLISQNTETLQNASELVSQSGTFGTWAFLPVTDDVFIQSTPSQALVERKVNGLNQLSGNNAQEGDIFTTQNITTENDLIAWVRLVFPLFTDDDIAKLLYYYPSSNVSVSSEGLTEFATNGLTGPTIVNVSQTATGQQQRAQAIYGETTFVCPSYWLAEAYNSNGRTGYKYQYSVPVALHGTDVSVYFGPTPDNVGPDFALAFQRIWGNFVTTGNPSISSAVASGANSNGTSDSRLEEWPVYSLWDPRMANLNQTGGSPETVDLLNATSGVVDGNTTVYVGPGLRNDISIVDAYEWEGGRGKRCDFWLSVARIVPE</sequence>